<name>A0A3D9VF22_THECX</name>
<dbReference type="Proteomes" id="UP000256485">
    <property type="component" value="Unassembled WGS sequence"/>
</dbReference>
<protein>
    <submittedName>
        <fullName evidence="2">Uncharacterized protein</fullName>
    </submittedName>
</protein>
<comment type="caution">
    <text evidence="2">The sequence shown here is derived from an EMBL/GenBank/DDBJ whole genome shotgun (WGS) entry which is preliminary data.</text>
</comment>
<dbReference type="AlphaFoldDB" id="A0A3D9VF22"/>
<gene>
    <name evidence="2" type="ORF">DFJ64_2172</name>
</gene>
<accession>A0A3D9VF22</accession>
<feature type="region of interest" description="Disordered" evidence="1">
    <location>
        <begin position="375"/>
        <end position="402"/>
    </location>
</feature>
<sequence>MRELATFPLVEALLGRRSRRFAMGDTLPSGPLAYQSRHDPLPLTELERMLVLSAMGGTTGWHYAISHNPKLAPHVPSYSAAAAGRTFPSAAGIHTAELFFTDDTGVCFLSTRDAGALVDPATERVTPELMVERHRSRLRRLSDERLYLPREEPYLDAHNHWCVNVPGSLLVIPVADIAQHLIAVLCFLLQNGYVIYDDVHRRAIPGLDEFGDLVDLDNPFPLTFAEQYALTEATAELATACYAGPLMLQAMGLGGWMFDGIDRFTVLGASGNPEVPGLGFRYDVDERWSTPNPTGRDGVFEAYCPPHYPDMAAAVEAFSQRKFGPGGPFHPGTPGAWTDSPGFRGSAQVYDDRFKACVTRQADYVLARSASSRARCPRCSSSPTSRRTTSTSSSTTASSNRGRTCAPTPLICGPGTATSEGSITRKIRCGASVGLRSVGLRPCLVPPRPTPVAPFCAVCGQDGVQP</sequence>
<dbReference type="EMBL" id="QTUC01000001">
    <property type="protein sequence ID" value="REF36744.1"/>
    <property type="molecule type" value="Genomic_DNA"/>
</dbReference>
<keyword evidence="3" id="KW-1185">Reference proteome</keyword>
<evidence type="ECO:0000313" key="2">
    <source>
        <dbReference type="EMBL" id="REF36744.1"/>
    </source>
</evidence>
<organism evidence="2 3">
    <name type="scientific">Thermasporomyces composti</name>
    <dbReference type="NCBI Taxonomy" id="696763"/>
    <lineage>
        <taxon>Bacteria</taxon>
        <taxon>Bacillati</taxon>
        <taxon>Actinomycetota</taxon>
        <taxon>Actinomycetes</taxon>
        <taxon>Propionibacteriales</taxon>
        <taxon>Nocardioidaceae</taxon>
        <taxon>Thermasporomyces</taxon>
    </lineage>
</organism>
<feature type="compositionally biased region" description="Low complexity" evidence="1">
    <location>
        <begin position="375"/>
        <end position="399"/>
    </location>
</feature>
<proteinExistence type="predicted"/>
<reference evidence="2 3" key="1">
    <citation type="submission" date="2018-08" db="EMBL/GenBank/DDBJ databases">
        <title>Sequencing the genomes of 1000 actinobacteria strains.</title>
        <authorList>
            <person name="Klenk H.-P."/>
        </authorList>
    </citation>
    <scope>NUCLEOTIDE SEQUENCE [LARGE SCALE GENOMIC DNA]</scope>
    <source>
        <strain evidence="2 3">DSM 22891</strain>
    </source>
</reference>
<evidence type="ECO:0000256" key="1">
    <source>
        <dbReference type="SAM" id="MobiDB-lite"/>
    </source>
</evidence>
<evidence type="ECO:0000313" key="3">
    <source>
        <dbReference type="Proteomes" id="UP000256485"/>
    </source>
</evidence>
<dbReference type="RefSeq" id="WP_211310567.1">
    <property type="nucleotide sequence ID" value="NZ_QTUC01000001.1"/>
</dbReference>